<organism evidence="1 2">
    <name type="scientific">Marinilabilia rubra</name>
    <dbReference type="NCBI Taxonomy" id="2162893"/>
    <lineage>
        <taxon>Bacteria</taxon>
        <taxon>Pseudomonadati</taxon>
        <taxon>Bacteroidota</taxon>
        <taxon>Bacteroidia</taxon>
        <taxon>Marinilabiliales</taxon>
        <taxon>Marinilabiliaceae</taxon>
        <taxon>Marinilabilia</taxon>
    </lineage>
</organism>
<dbReference type="AlphaFoldDB" id="A0A2U2B992"/>
<name>A0A2U2B992_9BACT</name>
<dbReference type="Proteomes" id="UP000244956">
    <property type="component" value="Unassembled WGS sequence"/>
</dbReference>
<sequence>MPSLKESRNKFLLLLPFGAKAYKTIIGKKSEYFPKIRKLASLKQSGFLDGKQSDFLNEIVLMRNRSLQICQTRIITIHSID</sequence>
<gene>
    <name evidence="1" type="ORF">DDZ16_09165</name>
</gene>
<protein>
    <submittedName>
        <fullName evidence="1">Uncharacterized protein</fullName>
    </submittedName>
</protein>
<comment type="caution">
    <text evidence="1">The sequence shown here is derived from an EMBL/GenBank/DDBJ whole genome shotgun (WGS) entry which is preliminary data.</text>
</comment>
<evidence type="ECO:0000313" key="1">
    <source>
        <dbReference type="EMBL" id="PWD99606.1"/>
    </source>
</evidence>
<proteinExistence type="predicted"/>
<accession>A0A2U2B992</accession>
<keyword evidence="2" id="KW-1185">Reference proteome</keyword>
<reference evidence="1 2" key="1">
    <citation type="submission" date="2018-05" db="EMBL/GenBank/DDBJ databases">
        <title>Marinilabilia rubrum sp. nov., isolated from saltern sediment.</title>
        <authorList>
            <person name="Zhang R."/>
        </authorList>
    </citation>
    <scope>NUCLEOTIDE SEQUENCE [LARGE SCALE GENOMIC DNA]</scope>
    <source>
        <strain evidence="1 2">WTE16</strain>
    </source>
</reference>
<dbReference type="EMBL" id="QEWP01000006">
    <property type="protein sequence ID" value="PWD99606.1"/>
    <property type="molecule type" value="Genomic_DNA"/>
</dbReference>
<evidence type="ECO:0000313" key="2">
    <source>
        <dbReference type="Proteomes" id="UP000244956"/>
    </source>
</evidence>